<name>A0ABV2HBZ3_9HYPH</name>
<keyword evidence="2" id="KW-1185">Reference proteome</keyword>
<organism evidence="1 2">
    <name type="scientific">Pseudorhizobium tarimense</name>
    <dbReference type="NCBI Taxonomy" id="1079109"/>
    <lineage>
        <taxon>Bacteria</taxon>
        <taxon>Pseudomonadati</taxon>
        <taxon>Pseudomonadota</taxon>
        <taxon>Alphaproteobacteria</taxon>
        <taxon>Hyphomicrobiales</taxon>
        <taxon>Rhizobiaceae</taxon>
        <taxon>Rhizobium/Agrobacterium group</taxon>
        <taxon>Pseudorhizobium</taxon>
    </lineage>
</organism>
<dbReference type="Proteomes" id="UP001549031">
    <property type="component" value="Unassembled WGS sequence"/>
</dbReference>
<protein>
    <submittedName>
        <fullName evidence="1">Serine/threonine protein kinase HipA of HipAB toxin-antitoxin module</fullName>
    </submittedName>
</protein>
<gene>
    <name evidence="1" type="ORF">ABID21_004189</name>
</gene>
<keyword evidence="1" id="KW-0418">Kinase</keyword>
<keyword evidence="1" id="KW-0808">Transferase</keyword>
<dbReference type="EMBL" id="JBEPLJ010000019">
    <property type="protein sequence ID" value="MET3588056.1"/>
    <property type="molecule type" value="Genomic_DNA"/>
</dbReference>
<accession>A0ABV2HBZ3</accession>
<evidence type="ECO:0000313" key="2">
    <source>
        <dbReference type="Proteomes" id="UP001549031"/>
    </source>
</evidence>
<evidence type="ECO:0000313" key="1">
    <source>
        <dbReference type="EMBL" id="MET3588056.1"/>
    </source>
</evidence>
<proteinExistence type="predicted"/>
<dbReference type="GO" id="GO:0004674">
    <property type="term" value="F:protein serine/threonine kinase activity"/>
    <property type="evidence" value="ECO:0007669"/>
    <property type="project" value="UniProtKB-KW"/>
</dbReference>
<sequence length="77" mass="8593">MMRDEGRDHLPDWKRICSELMSDPAEHKALVSELSALAEYLRQKPKMAKDMGGSPEVLERAMGRCIAIADTVFAGCQ</sequence>
<keyword evidence="1" id="KW-0723">Serine/threonine-protein kinase</keyword>
<comment type="caution">
    <text evidence="1">The sequence shown here is derived from an EMBL/GenBank/DDBJ whole genome shotgun (WGS) entry which is preliminary data.</text>
</comment>
<reference evidence="1 2" key="1">
    <citation type="submission" date="2024-06" db="EMBL/GenBank/DDBJ databases">
        <title>Genomic Encyclopedia of Type Strains, Phase IV (KMG-IV): sequencing the most valuable type-strain genomes for metagenomic binning, comparative biology and taxonomic classification.</title>
        <authorList>
            <person name="Goeker M."/>
        </authorList>
    </citation>
    <scope>NUCLEOTIDE SEQUENCE [LARGE SCALE GENOMIC DNA]</scope>
    <source>
        <strain evidence="1 2">DSM 105042</strain>
    </source>
</reference>